<dbReference type="GO" id="GO:0000922">
    <property type="term" value="C:spindle pole"/>
    <property type="evidence" value="ECO:0007669"/>
    <property type="project" value="TreeGrafter"/>
</dbReference>
<dbReference type="GO" id="GO:0051295">
    <property type="term" value="P:establishment of meiotic spindle localization"/>
    <property type="evidence" value="ECO:0007669"/>
    <property type="project" value="TreeGrafter"/>
</dbReference>
<name>A0A6V7U047_MELEN</name>
<dbReference type="OrthoDB" id="2148418at2759"/>
<dbReference type="PANTHER" id="PTHR22706:SF2">
    <property type="entry name" value="SFI1 SPINDLE BODY DOMAIN-CONTAINING PROTEIN"/>
    <property type="match status" value="1"/>
</dbReference>
<dbReference type="GO" id="GO:0007051">
    <property type="term" value="P:spindle organization"/>
    <property type="evidence" value="ECO:0007669"/>
    <property type="project" value="TreeGrafter"/>
</dbReference>
<organism evidence="2 3">
    <name type="scientific">Meloidogyne enterolobii</name>
    <name type="common">Root-knot nematode worm</name>
    <name type="synonym">Meloidogyne mayaguensis</name>
    <dbReference type="NCBI Taxonomy" id="390850"/>
    <lineage>
        <taxon>Eukaryota</taxon>
        <taxon>Metazoa</taxon>
        <taxon>Ecdysozoa</taxon>
        <taxon>Nematoda</taxon>
        <taxon>Chromadorea</taxon>
        <taxon>Rhabditida</taxon>
        <taxon>Tylenchina</taxon>
        <taxon>Tylenchomorpha</taxon>
        <taxon>Tylenchoidea</taxon>
        <taxon>Meloidogynidae</taxon>
        <taxon>Meloidogyninae</taxon>
        <taxon>Meloidogyne</taxon>
    </lineage>
</organism>
<evidence type="ECO:0000313" key="2">
    <source>
        <dbReference type="EMBL" id="CAD2138921.1"/>
    </source>
</evidence>
<comment type="caution">
    <text evidence="2">The sequence shown here is derived from an EMBL/GenBank/DDBJ whole genome shotgun (WGS) entry which is preliminary data.</text>
</comment>
<proteinExistence type="predicted"/>
<gene>
    <name evidence="1" type="ORF">MENT_LOCUS5945</name>
    <name evidence="2" type="ORF">MENT_LOCUS5983</name>
</gene>
<dbReference type="SUPFAM" id="SSF52540">
    <property type="entry name" value="P-loop containing nucleoside triphosphate hydrolases"/>
    <property type="match status" value="1"/>
</dbReference>
<dbReference type="PANTHER" id="PTHR22706">
    <property type="entry name" value="ASSEMBLY FACTOR FOR SPINDLE MICROTUBULES"/>
    <property type="match status" value="1"/>
</dbReference>
<dbReference type="EMBL" id="CAJEWN010000022">
    <property type="protein sequence ID" value="CAD2138921.1"/>
    <property type="molecule type" value="Genomic_DNA"/>
</dbReference>
<dbReference type="InterPro" id="IPR051185">
    <property type="entry name" value="ASPM"/>
</dbReference>
<dbReference type="FunFam" id="1.20.5.190:FF:000055">
    <property type="entry name" value="Putative microtubule-associated protein futsch"/>
    <property type="match status" value="1"/>
</dbReference>
<dbReference type="PROSITE" id="PS50096">
    <property type="entry name" value="IQ"/>
    <property type="match status" value="2"/>
</dbReference>
<dbReference type="Proteomes" id="UP000580250">
    <property type="component" value="Unassembled WGS sequence"/>
</dbReference>
<dbReference type="InterPro" id="IPR027417">
    <property type="entry name" value="P-loop_NTPase"/>
</dbReference>
<dbReference type="GO" id="GO:0000278">
    <property type="term" value="P:mitotic cell cycle"/>
    <property type="evidence" value="ECO:0007669"/>
    <property type="project" value="TreeGrafter"/>
</dbReference>
<dbReference type="InterPro" id="IPR000048">
    <property type="entry name" value="IQ_motif_EF-hand-BS"/>
</dbReference>
<evidence type="ECO:0000313" key="1">
    <source>
        <dbReference type="EMBL" id="CAD2138867.1"/>
    </source>
</evidence>
<dbReference type="AlphaFoldDB" id="A0A6V7U047"/>
<evidence type="ECO:0000313" key="3">
    <source>
        <dbReference type="Proteomes" id="UP000580250"/>
    </source>
</evidence>
<dbReference type="GO" id="GO:0005516">
    <property type="term" value="F:calmodulin binding"/>
    <property type="evidence" value="ECO:0007669"/>
    <property type="project" value="TreeGrafter"/>
</dbReference>
<dbReference type="EMBL" id="CAJEWN010000022">
    <property type="protein sequence ID" value="CAD2138867.1"/>
    <property type="molecule type" value="Genomic_DNA"/>
</dbReference>
<accession>A0A6V7U047</accession>
<protein>
    <submittedName>
        <fullName evidence="2">Uncharacterized protein</fullName>
    </submittedName>
</protein>
<sequence length="81" mass="9554">MDNKININREFNAAIRIQNFMRKAVELRRAQKQRDKAARKIQAIVRGFLARQHLKKCLHAAVVIQAHFRGFLVRKQFVEAK</sequence>
<dbReference type="Pfam" id="PF00612">
    <property type="entry name" value="IQ"/>
    <property type="match status" value="2"/>
</dbReference>
<reference evidence="2 3" key="1">
    <citation type="submission" date="2020-08" db="EMBL/GenBank/DDBJ databases">
        <authorList>
            <person name="Koutsovoulos G."/>
            <person name="Danchin GJ E."/>
        </authorList>
    </citation>
    <scope>NUCLEOTIDE SEQUENCE [LARGE SCALE GENOMIC DNA]</scope>
</reference>
<dbReference type="Gene3D" id="1.20.5.190">
    <property type="match status" value="1"/>
</dbReference>
<dbReference type="SMART" id="SM00015">
    <property type="entry name" value="IQ"/>
    <property type="match status" value="2"/>
</dbReference>